<keyword evidence="6" id="KW-0444">Lipid biosynthesis</keyword>
<evidence type="ECO:0000256" key="9">
    <source>
        <dbReference type="ARBA" id="ARBA00022989"/>
    </source>
</evidence>
<dbReference type="PANTHER" id="PTHR14269">
    <property type="entry name" value="CDP-DIACYLGLYCEROL--GLYCEROL-3-PHOSPHATE 3-PHOSPHATIDYLTRANSFERASE-RELATED"/>
    <property type="match status" value="1"/>
</dbReference>
<evidence type="ECO:0000313" key="18">
    <source>
        <dbReference type="EMBL" id="GGI92343.1"/>
    </source>
</evidence>
<dbReference type="RefSeq" id="WP_188922840.1">
    <property type="nucleotide sequence ID" value="NZ_BMPZ01000013.1"/>
</dbReference>
<comment type="subcellular location">
    <subcellularLocation>
        <location evidence="2">Endomembrane system</location>
        <topology evidence="2">Multi-pass membrane protein</topology>
    </subcellularLocation>
</comment>
<comment type="catalytic activity">
    <reaction evidence="1">
        <text>a CDP-1,2-diacyl-sn-glycerol + L-serine = a 1,2-diacyl-sn-glycero-3-phospho-L-serine + CMP + H(+)</text>
        <dbReference type="Rhea" id="RHEA:16913"/>
        <dbReference type="ChEBI" id="CHEBI:15378"/>
        <dbReference type="ChEBI" id="CHEBI:33384"/>
        <dbReference type="ChEBI" id="CHEBI:57262"/>
        <dbReference type="ChEBI" id="CHEBI:58332"/>
        <dbReference type="ChEBI" id="CHEBI:60377"/>
        <dbReference type="EC" id="2.7.8.8"/>
    </reaction>
</comment>
<dbReference type="PANTHER" id="PTHR14269:SF61">
    <property type="entry name" value="CDP-DIACYLGLYCEROL--SERINE O-PHOSPHATIDYLTRANSFERASE"/>
    <property type="match status" value="1"/>
</dbReference>
<evidence type="ECO:0000256" key="7">
    <source>
        <dbReference type="ARBA" id="ARBA00022679"/>
    </source>
</evidence>
<feature type="compositionally biased region" description="Basic and acidic residues" evidence="16">
    <location>
        <begin position="243"/>
        <end position="254"/>
    </location>
</feature>
<dbReference type="Pfam" id="PF01066">
    <property type="entry name" value="CDP-OH_P_transf"/>
    <property type="match status" value="1"/>
</dbReference>
<organism evidence="18 19">
    <name type="scientific">Shewanella gelidii</name>
    <dbReference type="NCBI Taxonomy" id="1642821"/>
    <lineage>
        <taxon>Bacteria</taxon>
        <taxon>Pseudomonadati</taxon>
        <taxon>Pseudomonadota</taxon>
        <taxon>Gammaproteobacteria</taxon>
        <taxon>Alteromonadales</taxon>
        <taxon>Shewanellaceae</taxon>
        <taxon>Shewanella</taxon>
    </lineage>
</organism>
<dbReference type="PROSITE" id="PS00379">
    <property type="entry name" value="CDP_ALCOHOL_P_TRANSF"/>
    <property type="match status" value="1"/>
</dbReference>
<evidence type="ECO:0000256" key="16">
    <source>
        <dbReference type="SAM" id="MobiDB-lite"/>
    </source>
</evidence>
<feature type="transmembrane region" description="Helical" evidence="17">
    <location>
        <begin position="165"/>
        <end position="184"/>
    </location>
</feature>
<evidence type="ECO:0000256" key="11">
    <source>
        <dbReference type="ARBA" id="ARBA00023136"/>
    </source>
</evidence>
<reference evidence="18" key="2">
    <citation type="submission" date="2020-09" db="EMBL/GenBank/DDBJ databases">
        <authorList>
            <person name="Sun Q."/>
            <person name="Ohkuma M."/>
        </authorList>
    </citation>
    <scope>NUCLEOTIDE SEQUENCE</scope>
    <source>
        <strain evidence="18">JCM 30804</strain>
    </source>
</reference>
<gene>
    <name evidence="18" type="primary">pssA</name>
    <name evidence="18" type="ORF">GCM10009332_32050</name>
</gene>
<name>A0A917JY59_9GAMM</name>
<accession>A0A917JY59</accession>
<evidence type="ECO:0000256" key="14">
    <source>
        <dbReference type="ARBA" id="ARBA00032361"/>
    </source>
</evidence>
<evidence type="ECO:0000256" key="2">
    <source>
        <dbReference type="ARBA" id="ARBA00004127"/>
    </source>
</evidence>
<dbReference type="InterPro" id="IPR043130">
    <property type="entry name" value="CDP-OH_PTrfase_TM_dom"/>
</dbReference>
<feature type="transmembrane region" description="Helical" evidence="17">
    <location>
        <begin position="133"/>
        <end position="153"/>
    </location>
</feature>
<proteinExistence type="inferred from homology"/>
<evidence type="ECO:0000256" key="15">
    <source>
        <dbReference type="RuleBase" id="RU003750"/>
    </source>
</evidence>
<dbReference type="NCBIfam" id="TIGR00473">
    <property type="entry name" value="pssA"/>
    <property type="match status" value="1"/>
</dbReference>
<evidence type="ECO:0000256" key="5">
    <source>
        <dbReference type="ARBA" id="ARBA00017171"/>
    </source>
</evidence>
<dbReference type="GO" id="GO:0012505">
    <property type="term" value="C:endomembrane system"/>
    <property type="evidence" value="ECO:0007669"/>
    <property type="project" value="UniProtKB-SubCell"/>
</dbReference>
<dbReference type="Proteomes" id="UP000613743">
    <property type="component" value="Unassembled WGS sequence"/>
</dbReference>
<reference evidence="18" key="1">
    <citation type="journal article" date="2014" name="Int. J. Syst. Evol. Microbiol.">
        <title>Complete genome sequence of Corynebacterium casei LMG S-19264T (=DSM 44701T), isolated from a smear-ripened cheese.</title>
        <authorList>
            <consortium name="US DOE Joint Genome Institute (JGI-PGF)"/>
            <person name="Walter F."/>
            <person name="Albersmeier A."/>
            <person name="Kalinowski J."/>
            <person name="Ruckert C."/>
        </authorList>
    </citation>
    <scope>NUCLEOTIDE SEQUENCE</scope>
    <source>
        <strain evidence="18">JCM 30804</strain>
    </source>
</reference>
<evidence type="ECO:0000256" key="4">
    <source>
        <dbReference type="ARBA" id="ARBA00013174"/>
    </source>
</evidence>
<dbReference type="InterPro" id="IPR050324">
    <property type="entry name" value="CDP-alcohol_PTase-I"/>
</dbReference>
<feature type="transmembrane region" description="Helical" evidence="17">
    <location>
        <begin position="12"/>
        <end position="34"/>
    </location>
</feature>
<sequence length="262" mass="28359">MQPVEKQHLKRPGIYLLPNLLTTAGLFAGFYAVIASMNNHFEPAAIAVFVAMICDGLDGRVARMTNTQSAFGAEYDSMADMVSFGMAPALIAYNWGLTELGKVGWLAAFIYCAAAALRLARFNTQVGVADKRYFQGLASPAAAALIAGMVWIGSMYQIDGNDISIMVAVLTTCAGLLMVSNFRYHSFKEVDWRSRVTFLTILLIVGVFVVVSVEPALVLFAAFLGYAASGPVITVYSVRKLKSEPVKADSKPQDSLETDEDE</sequence>
<evidence type="ECO:0000256" key="3">
    <source>
        <dbReference type="ARBA" id="ARBA00010441"/>
    </source>
</evidence>
<dbReference type="AlphaFoldDB" id="A0A917JY59"/>
<protein>
    <recommendedName>
        <fullName evidence="5">CDP-diacylglycerol--serine O-phosphatidyltransferase</fullName>
        <ecNumber evidence="4">2.7.8.8</ecNumber>
    </recommendedName>
    <alternativeName>
        <fullName evidence="14">Phosphatidylserine synthase</fullName>
    </alternativeName>
</protein>
<dbReference type="GO" id="GO:0003882">
    <property type="term" value="F:CDP-diacylglycerol-serine O-phosphatidyltransferase activity"/>
    <property type="evidence" value="ECO:0007669"/>
    <property type="project" value="UniProtKB-EC"/>
</dbReference>
<dbReference type="InterPro" id="IPR048254">
    <property type="entry name" value="CDP_ALCOHOL_P_TRANSF_CS"/>
</dbReference>
<feature type="region of interest" description="Disordered" evidence="16">
    <location>
        <begin position="243"/>
        <end position="262"/>
    </location>
</feature>
<evidence type="ECO:0000256" key="1">
    <source>
        <dbReference type="ARBA" id="ARBA00000287"/>
    </source>
</evidence>
<evidence type="ECO:0000256" key="17">
    <source>
        <dbReference type="SAM" id="Phobius"/>
    </source>
</evidence>
<evidence type="ECO:0000256" key="6">
    <source>
        <dbReference type="ARBA" id="ARBA00022516"/>
    </source>
</evidence>
<keyword evidence="12" id="KW-0594">Phospholipid biosynthesis</keyword>
<comment type="caution">
    <text evidence="18">The sequence shown here is derived from an EMBL/GenBank/DDBJ whole genome shotgun (WGS) entry which is preliminary data.</text>
</comment>
<evidence type="ECO:0000256" key="10">
    <source>
        <dbReference type="ARBA" id="ARBA00023098"/>
    </source>
</evidence>
<evidence type="ECO:0000256" key="13">
    <source>
        <dbReference type="ARBA" id="ARBA00023264"/>
    </source>
</evidence>
<dbReference type="GO" id="GO:0008654">
    <property type="term" value="P:phospholipid biosynthetic process"/>
    <property type="evidence" value="ECO:0007669"/>
    <property type="project" value="UniProtKB-KW"/>
</dbReference>
<dbReference type="Gene3D" id="1.20.120.1760">
    <property type="match status" value="1"/>
</dbReference>
<dbReference type="EMBL" id="BMPZ01000013">
    <property type="protein sequence ID" value="GGI92343.1"/>
    <property type="molecule type" value="Genomic_DNA"/>
</dbReference>
<dbReference type="EC" id="2.7.8.8" evidence="4"/>
<comment type="similarity">
    <text evidence="3 15">Belongs to the CDP-alcohol phosphatidyltransferase class-I family.</text>
</comment>
<keyword evidence="9 17" id="KW-1133">Transmembrane helix</keyword>
<keyword evidence="10" id="KW-0443">Lipid metabolism</keyword>
<keyword evidence="13" id="KW-1208">Phospholipid metabolism</keyword>
<dbReference type="GO" id="GO:0016020">
    <property type="term" value="C:membrane"/>
    <property type="evidence" value="ECO:0007669"/>
    <property type="project" value="InterPro"/>
</dbReference>
<feature type="transmembrane region" description="Helical" evidence="17">
    <location>
        <begin position="219"/>
        <end position="238"/>
    </location>
</feature>
<feature type="transmembrane region" description="Helical" evidence="17">
    <location>
        <begin position="196"/>
        <end position="213"/>
    </location>
</feature>
<evidence type="ECO:0000313" key="19">
    <source>
        <dbReference type="Proteomes" id="UP000613743"/>
    </source>
</evidence>
<keyword evidence="11 17" id="KW-0472">Membrane</keyword>
<dbReference type="InterPro" id="IPR004533">
    <property type="entry name" value="CDP-diaglyc--ser_O-PTrfase"/>
</dbReference>
<evidence type="ECO:0000256" key="12">
    <source>
        <dbReference type="ARBA" id="ARBA00023209"/>
    </source>
</evidence>
<keyword evidence="19" id="KW-1185">Reference proteome</keyword>
<evidence type="ECO:0000256" key="8">
    <source>
        <dbReference type="ARBA" id="ARBA00022692"/>
    </source>
</evidence>
<keyword evidence="7 15" id="KW-0808">Transferase</keyword>
<keyword evidence="8 17" id="KW-0812">Transmembrane</keyword>
<feature type="transmembrane region" description="Helical" evidence="17">
    <location>
        <begin position="103"/>
        <end position="121"/>
    </location>
</feature>
<dbReference type="InterPro" id="IPR000462">
    <property type="entry name" value="CDP-OH_P_trans"/>
</dbReference>